<dbReference type="Gene3D" id="1.10.150.20">
    <property type="entry name" value="5' to 3' exonuclease, C-terminal subdomain"/>
    <property type="match status" value="1"/>
</dbReference>
<proteinExistence type="predicted"/>
<evidence type="ECO:0000313" key="2">
    <source>
        <dbReference type="EMBL" id="EHK57638.1"/>
    </source>
</evidence>
<evidence type="ECO:0008006" key="4">
    <source>
        <dbReference type="Google" id="ProtNLM"/>
    </source>
</evidence>
<sequence length="158" mass="16820">MLIECTAGRQVETSVAGDTYTFQRDKYGRFVCHVDKQRHIAILLSVVHYREVPEVPEPEKKAKPAKPAKDPAKGAGEPGLGQGGDEPDIIGINGIGPGLKAKLEAAGFGTMAAVAGLTEEQIAKLDADLKLMGRITRDKWVEQAQAFIAEAAANAPQS</sequence>
<dbReference type="RefSeq" id="WP_008835347.1">
    <property type="nucleotide sequence ID" value="NZ_AHAM01000058.1"/>
</dbReference>
<dbReference type="PATRIC" id="fig|1107882.3.peg.1666"/>
<feature type="compositionally biased region" description="Basic and acidic residues" evidence="1">
    <location>
        <begin position="54"/>
        <end position="72"/>
    </location>
</feature>
<feature type="region of interest" description="Disordered" evidence="1">
    <location>
        <begin position="54"/>
        <end position="91"/>
    </location>
</feature>
<organism evidence="2 3">
    <name type="scientific">Mesorhizobium alhagi CCNWXJ12-2</name>
    <dbReference type="NCBI Taxonomy" id="1107882"/>
    <lineage>
        <taxon>Bacteria</taxon>
        <taxon>Pseudomonadati</taxon>
        <taxon>Pseudomonadota</taxon>
        <taxon>Alphaproteobacteria</taxon>
        <taxon>Hyphomicrobiales</taxon>
        <taxon>Phyllobacteriaceae</taxon>
        <taxon>Allomesorhizobium</taxon>
    </lineage>
</organism>
<accession>H0HNI5</accession>
<keyword evidence="3" id="KW-1185">Reference proteome</keyword>
<evidence type="ECO:0000256" key="1">
    <source>
        <dbReference type="SAM" id="MobiDB-lite"/>
    </source>
</evidence>
<protein>
    <recommendedName>
        <fullName evidence="4">50S ribosomal protein L21</fullName>
    </recommendedName>
</protein>
<dbReference type="Proteomes" id="UP000003250">
    <property type="component" value="Unassembled WGS sequence"/>
</dbReference>
<reference evidence="2 3" key="1">
    <citation type="journal article" date="2012" name="J. Bacteriol.">
        <title>Draft Genome Sequence of Mesorhizobium alhagi CCNWXJ12-2T, a Novel Salt-Resistant Species Isolated from the Desert of Northwestern China.</title>
        <authorList>
            <person name="Zhou M."/>
            <person name="Chen W."/>
            <person name="Chen H."/>
            <person name="Wei G."/>
        </authorList>
    </citation>
    <scope>NUCLEOTIDE SEQUENCE [LARGE SCALE GENOMIC DNA]</scope>
    <source>
        <strain evidence="2 3">CCNWXJ12-2</strain>
    </source>
</reference>
<gene>
    <name evidence="2" type="ORF">MAXJ12_08539</name>
</gene>
<dbReference type="EMBL" id="AHAM01000058">
    <property type="protein sequence ID" value="EHK57638.1"/>
    <property type="molecule type" value="Genomic_DNA"/>
</dbReference>
<name>H0HNI5_9HYPH</name>
<evidence type="ECO:0000313" key="3">
    <source>
        <dbReference type="Proteomes" id="UP000003250"/>
    </source>
</evidence>
<dbReference type="AlphaFoldDB" id="H0HNI5"/>